<evidence type="ECO:0000313" key="4">
    <source>
        <dbReference type="Proteomes" id="UP001157017"/>
    </source>
</evidence>
<feature type="region of interest" description="Disordered" evidence="1">
    <location>
        <begin position="1"/>
        <end position="33"/>
    </location>
</feature>
<sequence>MTSLATPTGTGATASAPVRRGRPARSSGPDVGRPSVVWALPATLFFTVFAIVPLVLVAVLSFVAWAGSARRSGWACRTGRRSCTTR</sequence>
<gene>
    <name evidence="3" type="ORF">GCM10025868_22410</name>
</gene>
<accession>A0ABQ6JJM2</accession>
<name>A0ABQ6JJM2_9ACTN</name>
<evidence type="ECO:0000256" key="1">
    <source>
        <dbReference type="SAM" id="MobiDB-lite"/>
    </source>
</evidence>
<keyword evidence="2" id="KW-0812">Transmembrane</keyword>
<keyword evidence="2" id="KW-1133">Transmembrane helix</keyword>
<keyword evidence="2" id="KW-0472">Membrane</keyword>
<reference evidence="4" key="1">
    <citation type="journal article" date="2019" name="Int. J. Syst. Evol. Microbiol.">
        <title>The Global Catalogue of Microorganisms (GCM) 10K type strain sequencing project: providing services to taxonomists for standard genome sequencing and annotation.</title>
        <authorList>
            <consortium name="The Broad Institute Genomics Platform"/>
            <consortium name="The Broad Institute Genome Sequencing Center for Infectious Disease"/>
            <person name="Wu L."/>
            <person name="Ma J."/>
        </authorList>
    </citation>
    <scope>NUCLEOTIDE SEQUENCE [LARGE SCALE GENOMIC DNA]</scope>
    <source>
        <strain evidence="4">NBRC 108730</strain>
    </source>
</reference>
<keyword evidence="4" id="KW-1185">Reference proteome</keyword>
<dbReference type="Proteomes" id="UP001157017">
    <property type="component" value="Unassembled WGS sequence"/>
</dbReference>
<organism evidence="3 4">
    <name type="scientific">Angustibacter aerolatus</name>
    <dbReference type="NCBI Taxonomy" id="1162965"/>
    <lineage>
        <taxon>Bacteria</taxon>
        <taxon>Bacillati</taxon>
        <taxon>Actinomycetota</taxon>
        <taxon>Actinomycetes</taxon>
        <taxon>Kineosporiales</taxon>
        <taxon>Kineosporiaceae</taxon>
    </lineage>
</organism>
<evidence type="ECO:0000313" key="3">
    <source>
        <dbReference type="EMBL" id="GMA86991.1"/>
    </source>
</evidence>
<evidence type="ECO:0000256" key="2">
    <source>
        <dbReference type="SAM" id="Phobius"/>
    </source>
</evidence>
<feature type="compositionally biased region" description="Low complexity" evidence="1">
    <location>
        <begin position="1"/>
        <end position="17"/>
    </location>
</feature>
<protein>
    <recommendedName>
        <fullName evidence="5">ABC transmembrane type-1 domain-containing protein</fullName>
    </recommendedName>
</protein>
<dbReference type="EMBL" id="BSUZ01000001">
    <property type="protein sequence ID" value="GMA86991.1"/>
    <property type="molecule type" value="Genomic_DNA"/>
</dbReference>
<proteinExistence type="predicted"/>
<comment type="caution">
    <text evidence="3">The sequence shown here is derived from an EMBL/GenBank/DDBJ whole genome shotgun (WGS) entry which is preliminary data.</text>
</comment>
<feature type="transmembrane region" description="Helical" evidence="2">
    <location>
        <begin position="44"/>
        <end position="67"/>
    </location>
</feature>
<evidence type="ECO:0008006" key="5">
    <source>
        <dbReference type="Google" id="ProtNLM"/>
    </source>
</evidence>